<evidence type="ECO:0000259" key="1">
    <source>
        <dbReference type="Pfam" id="PF12727"/>
    </source>
</evidence>
<gene>
    <name evidence="2" type="ordered locus">ASAC_1199</name>
</gene>
<accession>D9Q2R6</accession>
<dbReference type="InParanoid" id="D9Q2R6"/>
<dbReference type="EMBL" id="CP001742">
    <property type="protein sequence ID" value="ADL19604.1"/>
    <property type="molecule type" value="Genomic_DNA"/>
</dbReference>
<proteinExistence type="predicted"/>
<sequence>MFNLDFIPVGEEIYDFVVRKDRINKPSVRAFLETLKSPEFSEALSRALPGYRTLPESGKAIYP</sequence>
<reference evidence="2 3" key="1">
    <citation type="journal article" date="2010" name="Appl. Environ. Microbiol.">
        <title>The genome sequence of the crenarchaeon Acidilobus saccharovorans supports a new order, Acidilobales, and suggests an important ecological role in terrestrial acidic hot springs.</title>
        <authorList>
            <person name="Mardanov A.V."/>
            <person name="Svetlitchnyi V.A."/>
            <person name="Beletsky A.V."/>
            <person name="Prokofeva M.I."/>
            <person name="Bonch-Osmolovskaya E.A."/>
            <person name="Ravin N.V."/>
            <person name="Skryabin K.G."/>
        </authorList>
    </citation>
    <scope>NUCLEOTIDE SEQUENCE [LARGE SCALE GENOMIC DNA]</scope>
    <source>
        <strain evidence="3">DSM 16705 / JCM 18335 / VKM B-2471 / 345-15</strain>
    </source>
</reference>
<dbReference type="HOGENOM" id="CLU_2874873_0_0_2"/>
<dbReference type="InterPro" id="IPR024370">
    <property type="entry name" value="PBP_domain"/>
</dbReference>
<keyword evidence="3" id="KW-1185">Reference proteome</keyword>
<evidence type="ECO:0000313" key="3">
    <source>
        <dbReference type="Proteomes" id="UP000000346"/>
    </source>
</evidence>
<feature type="domain" description="PBP" evidence="1">
    <location>
        <begin position="2"/>
        <end position="36"/>
    </location>
</feature>
<dbReference type="KEGG" id="asc:ASAC_1199"/>
<organism evidence="2 3">
    <name type="scientific">Acidilobus saccharovorans (strain DSM 16705 / JCM 18335 / VKM B-2471 / 345-15)</name>
    <dbReference type="NCBI Taxonomy" id="666510"/>
    <lineage>
        <taxon>Archaea</taxon>
        <taxon>Thermoproteota</taxon>
        <taxon>Thermoprotei</taxon>
        <taxon>Acidilobales</taxon>
        <taxon>Acidilobaceae</taxon>
        <taxon>Acidilobus</taxon>
    </lineage>
</organism>
<dbReference type="Pfam" id="PF12727">
    <property type="entry name" value="PBP_like"/>
    <property type="match status" value="1"/>
</dbReference>
<evidence type="ECO:0000313" key="2">
    <source>
        <dbReference type="EMBL" id="ADL19604.1"/>
    </source>
</evidence>
<dbReference type="STRING" id="666510.ASAC_1199"/>
<dbReference type="eggNOG" id="arCOG00230">
    <property type="taxonomic scope" value="Archaea"/>
</dbReference>
<name>D9Q2R6_ACIS3</name>
<dbReference type="Proteomes" id="UP000000346">
    <property type="component" value="Chromosome"/>
</dbReference>
<dbReference type="AlphaFoldDB" id="D9Q2R6"/>
<protein>
    <recommendedName>
        <fullName evidence="1">PBP domain-containing protein</fullName>
    </recommendedName>
</protein>